<evidence type="ECO:0000313" key="2">
    <source>
        <dbReference type="EMBL" id="TWG09429.1"/>
    </source>
</evidence>
<proteinExistence type="predicted"/>
<accession>A0A561VCU7</accession>
<dbReference type="RefSeq" id="WP_122978368.1">
    <property type="nucleotide sequence ID" value="NZ_BOMX01000173.1"/>
</dbReference>
<dbReference type="EMBL" id="VIWY01000008">
    <property type="protein sequence ID" value="TWG09429.1"/>
    <property type="molecule type" value="Genomic_DNA"/>
</dbReference>
<dbReference type="OrthoDB" id="5167319at2"/>
<organism evidence="2 3">
    <name type="scientific">Actinoplanes teichomyceticus</name>
    <dbReference type="NCBI Taxonomy" id="1867"/>
    <lineage>
        <taxon>Bacteria</taxon>
        <taxon>Bacillati</taxon>
        <taxon>Actinomycetota</taxon>
        <taxon>Actinomycetes</taxon>
        <taxon>Micromonosporales</taxon>
        <taxon>Micromonosporaceae</taxon>
        <taxon>Actinoplanes</taxon>
    </lineage>
</organism>
<evidence type="ECO:0000256" key="1">
    <source>
        <dbReference type="SAM" id="MobiDB-lite"/>
    </source>
</evidence>
<name>A0A561VCU7_ACTTI</name>
<dbReference type="AlphaFoldDB" id="A0A561VCU7"/>
<comment type="caution">
    <text evidence="2">The sequence shown here is derived from an EMBL/GenBank/DDBJ whole genome shotgun (WGS) entry which is preliminary data.</text>
</comment>
<evidence type="ECO:0008006" key="4">
    <source>
        <dbReference type="Google" id="ProtNLM"/>
    </source>
</evidence>
<dbReference type="Proteomes" id="UP000320239">
    <property type="component" value="Unassembled WGS sequence"/>
</dbReference>
<keyword evidence="3" id="KW-1185">Reference proteome</keyword>
<gene>
    <name evidence="2" type="ORF">FHX34_108144</name>
</gene>
<protein>
    <recommendedName>
        <fullName evidence="4">Sigma-70-like protein</fullName>
    </recommendedName>
</protein>
<sequence>MSHAGTVSRRRPPPAAGRVRWTWSSRSEAAEALRDDPREAKLHAVLATTYFHRVPTQATAAQRLGLPFSTYRRHLERAQQRVCELLWRRETTPRVERPH</sequence>
<evidence type="ECO:0000313" key="3">
    <source>
        <dbReference type="Proteomes" id="UP000320239"/>
    </source>
</evidence>
<reference evidence="2 3" key="1">
    <citation type="submission" date="2019-06" db="EMBL/GenBank/DDBJ databases">
        <title>Sequencing the genomes of 1000 actinobacteria strains.</title>
        <authorList>
            <person name="Klenk H.-P."/>
        </authorList>
    </citation>
    <scope>NUCLEOTIDE SEQUENCE [LARGE SCALE GENOMIC DNA]</scope>
    <source>
        <strain evidence="2 3">DSM 43866</strain>
    </source>
</reference>
<feature type="region of interest" description="Disordered" evidence="1">
    <location>
        <begin position="1"/>
        <end position="22"/>
    </location>
</feature>